<dbReference type="InterPro" id="IPR036388">
    <property type="entry name" value="WH-like_DNA-bd_sf"/>
</dbReference>
<dbReference type="PANTHER" id="PTHR46577">
    <property type="entry name" value="HTH-TYPE TRANSCRIPTIONAL REGULATORY PROTEIN GABR"/>
    <property type="match status" value="1"/>
</dbReference>
<dbReference type="InterPro" id="IPR051446">
    <property type="entry name" value="HTH_trans_reg/aminotransferase"/>
</dbReference>
<dbReference type="CDD" id="cd00609">
    <property type="entry name" value="AAT_like"/>
    <property type="match status" value="1"/>
</dbReference>
<evidence type="ECO:0000256" key="4">
    <source>
        <dbReference type="ARBA" id="ARBA00023125"/>
    </source>
</evidence>
<dbReference type="Proteomes" id="UP000216411">
    <property type="component" value="Unassembled WGS sequence"/>
</dbReference>
<keyword evidence="4" id="KW-0238">DNA-binding</keyword>
<dbReference type="GO" id="GO:0003700">
    <property type="term" value="F:DNA-binding transcription factor activity"/>
    <property type="evidence" value="ECO:0007669"/>
    <property type="project" value="InterPro"/>
</dbReference>
<proteinExistence type="inferred from homology"/>
<dbReference type="SMART" id="SM00345">
    <property type="entry name" value="HTH_GNTR"/>
    <property type="match status" value="1"/>
</dbReference>
<dbReference type="SUPFAM" id="SSF53383">
    <property type="entry name" value="PLP-dependent transferases"/>
    <property type="match status" value="1"/>
</dbReference>
<dbReference type="CDD" id="cd07377">
    <property type="entry name" value="WHTH_GntR"/>
    <property type="match status" value="1"/>
</dbReference>
<reference evidence="7 8" key="1">
    <citation type="journal article" date="2017" name="Genome Announc.">
        <title>Draft Genome Sequence of a Sporulating and Motile Strain of Lachnotalea glycerini Isolated from Water in Quebec City, Canada.</title>
        <authorList>
            <person name="Maheux A.F."/>
            <person name="Boudreau D.K."/>
            <person name="Berube E."/>
            <person name="Boissinot M."/>
            <person name="Raymond F."/>
            <person name="Brodeur S."/>
            <person name="Corbeil J."/>
            <person name="Isabel S."/>
            <person name="Omar R.F."/>
            <person name="Bergeron M.G."/>
        </authorList>
    </citation>
    <scope>NUCLEOTIDE SEQUENCE [LARGE SCALE GENOMIC DNA]</scope>
    <source>
        <strain evidence="7 8">CCRI-19302</strain>
    </source>
</reference>
<dbReference type="OrthoDB" id="9799482at2"/>
<dbReference type="Pfam" id="PF00392">
    <property type="entry name" value="GntR"/>
    <property type="match status" value="1"/>
</dbReference>
<accession>A0A371J3I2</accession>
<dbReference type="Gene3D" id="3.40.640.10">
    <property type="entry name" value="Type I PLP-dependent aspartate aminotransferase-like (Major domain)"/>
    <property type="match status" value="1"/>
</dbReference>
<name>A0A371J3I2_9FIRM</name>
<dbReference type="PROSITE" id="PS50949">
    <property type="entry name" value="HTH_GNTR"/>
    <property type="match status" value="1"/>
</dbReference>
<comment type="caution">
    <text evidence="7">The sequence shown here is derived from an EMBL/GenBank/DDBJ whole genome shotgun (WGS) entry which is preliminary data.</text>
</comment>
<dbReference type="RefSeq" id="WP_094377999.1">
    <property type="nucleotide sequence ID" value="NZ_NOKA02000114.1"/>
</dbReference>
<dbReference type="InterPro" id="IPR000524">
    <property type="entry name" value="Tscrpt_reg_HTH_GntR"/>
</dbReference>
<dbReference type="InterPro" id="IPR004839">
    <property type="entry name" value="Aminotransferase_I/II_large"/>
</dbReference>
<evidence type="ECO:0000256" key="2">
    <source>
        <dbReference type="ARBA" id="ARBA00022898"/>
    </source>
</evidence>
<dbReference type="AlphaFoldDB" id="A0A371J3I2"/>
<evidence type="ECO:0000256" key="5">
    <source>
        <dbReference type="ARBA" id="ARBA00023163"/>
    </source>
</evidence>
<dbReference type="InterPro" id="IPR015421">
    <property type="entry name" value="PyrdxlP-dep_Trfase_major"/>
</dbReference>
<evidence type="ECO:0000313" key="8">
    <source>
        <dbReference type="Proteomes" id="UP000216411"/>
    </source>
</evidence>
<evidence type="ECO:0000259" key="6">
    <source>
        <dbReference type="PROSITE" id="PS50949"/>
    </source>
</evidence>
<protein>
    <submittedName>
        <fullName evidence="7">PLP-dependent aminotransferase family protein</fullName>
    </submittedName>
</protein>
<evidence type="ECO:0000256" key="3">
    <source>
        <dbReference type="ARBA" id="ARBA00023015"/>
    </source>
</evidence>
<evidence type="ECO:0000256" key="1">
    <source>
        <dbReference type="ARBA" id="ARBA00005384"/>
    </source>
</evidence>
<dbReference type="EMBL" id="NOKA02000114">
    <property type="protein sequence ID" value="RDY27244.1"/>
    <property type="molecule type" value="Genomic_DNA"/>
</dbReference>
<dbReference type="Pfam" id="PF00155">
    <property type="entry name" value="Aminotran_1_2"/>
    <property type="match status" value="1"/>
</dbReference>
<dbReference type="GO" id="GO:0030170">
    <property type="term" value="F:pyridoxal phosphate binding"/>
    <property type="evidence" value="ECO:0007669"/>
    <property type="project" value="InterPro"/>
</dbReference>
<keyword evidence="7" id="KW-0032">Aminotransferase</keyword>
<keyword evidence="8" id="KW-1185">Reference proteome</keyword>
<dbReference type="InterPro" id="IPR015422">
    <property type="entry name" value="PyrdxlP-dep_Trfase_small"/>
</dbReference>
<keyword evidence="7" id="KW-0808">Transferase</keyword>
<keyword evidence="3" id="KW-0805">Transcription regulation</keyword>
<sequence>MPVNSFDNYPMSWKPNLENTNQAFYKELAKRLEKDIKSGVLKPGTMLPPQRELADFLDINLSTITRAFKLCEQKGLICGVVGRGTFVASDVTNGSILLSNKEDRLIEMGAIMPSTKPNSYVLEAIWKLLKEPEAHNVLQYDLAENNSMQKNAAVQWISQTGFTTKPDNILFAAGGQNAIVGIFASLFQCGDKIGTSELIYPGVKTAAKMLGIQLIPIPDNNGELSIEALKQICKKEELKGLYIIADYHNPTTHCMSEIIRKKIAIAAKELKLIIIEDAINSLLSENPPLPIAAYAPDYTIYISSVSKTLSPGLRIAFVVSPRYYYKELSVGFYNINIMVSPILIEATVRLINSDMAGELLEKRRAHTKKRNRYLNQVLSGYTILGDERCNFRWLILPDGFTGRTFELCAKNAGVQIYCAERFVVGTSKVPSAVRVAVTAVENDEDFEKGVLVLKSILESKTEFTYF</sequence>
<dbReference type="SUPFAM" id="SSF46785">
    <property type="entry name" value="Winged helix' DNA-binding domain"/>
    <property type="match status" value="1"/>
</dbReference>
<comment type="similarity">
    <text evidence="1">In the C-terminal section; belongs to the class-I pyridoxal-phosphate-dependent aminotransferase family.</text>
</comment>
<feature type="domain" description="HTH gntR-type" evidence="6">
    <location>
        <begin position="22"/>
        <end position="90"/>
    </location>
</feature>
<keyword evidence="5" id="KW-0804">Transcription</keyword>
<gene>
    <name evidence="7" type="ORF">CG710_020900</name>
</gene>
<dbReference type="InterPro" id="IPR015424">
    <property type="entry name" value="PyrdxlP-dep_Trfase"/>
</dbReference>
<organism evidence="7 8">
    <name type="scientific">Lachnotalea glycerini</name>
    <dbReference type="NCBI Taxonomy" id="1763509"/>
    <lineage>
        <taxon>Bacteria</taxon>
        <taxon>Bacillati</taxon>
        <taxon>Bacillota</taxon>
        <taxon>Clostridia</taxon>
        <taxon>Lachnospirales</taxon>
        <taxon>Lachnospiraceae</taxon>
        <taxon>Lachnotalea</taxon>
    </lineage>
</organism>
<dbReference type="GO" id="GO:0008483">
    <property type="term" value="F:transaminase activity"/>
    <property type="evidence" value="ECO:0007669"/>
    <property type="project" value="UniProtKB-KW"/>
</dbReference>
<dbReference type="GO" id="GO:0003677">
    <property type="term" value="F:DNA binding"/>
    <property type="evidence" value="ECO:0007669"/>
    <property type="project" value="UniProtKB-KW"/>
</dbReference>
<dbReference type="Gene3D" id="1.10.10.10">
    <property type="entry name" value="Winged helix-like DNA-binding domain superfamily/Winged helix DNA-binding domain"/>
    <property type="match status" value="1"/>
</dbReference>
<evidence type="ECO:0000313" key="7">
    <source>
        <dbReference type="EMBL" id="RDY27244.1"/>
    </source>
</evidence>
<dbReference type="PANTHER" id="PTHR46577:SF1">
    <property type="entry name" value="HTH-TYPE TRANSCRIPTIONAL REGULATORY PROTEIN GABR"/>
    <property type="match status" value="1"/>
</dbReference>
<dbReference type="InterPro" id="IPR036390">
    <property type="entry name" value="WH_DNA-bd_sf"/>
</dbReference>
<keyword evidence="2" id="KW-0663">Pyridoxal phosphate</keyword>
<dbReference type="Gene3D" id="3.90.1150.10">
    <property type="entry name" value="Aspartate Aminotransferase, domain 1"/>
    <property type="match status" value="1"/>
</dbReference>